<proteinExistence type="predicted"/>
<dbReference type="Proteomes" id="UP000580250">
    <property type="component" value="Unassembled WGS sequence"/>
</dbReference>
<comment type="caution">
    <text evidence="1">The sequence shown here is derived from an EMBL/GenBank/DDBJ whole genome shotgun (WGS) entry which is preliminary data.</text>
</comment>
<accession>A0A6V7VGY0</accession>
<organism evidence="1 2">
    <name type="scientific">Meloidogyne enterolobii</name>
    <name type="common">Root-knot nematode worm</name>
    <name type="synonym">Meloidogyne mayaguensis</name>
    <dbReference type="NCBI Taxonomy" id="390850"/>
    <lineage>
        <taxon>Eukaryota</taxon>
        <taxon>Metazoa</taxon>
        <taxon>Ecdysozoa</taxon>
        <taxon>Nematoda</taxon>
        <taxon>Chromadorea</taxon>
        <taxon>Rhabditida</taxon>
        <taxon>Tylenchina</taxon>
        <taxon>Tylenchomorpha</taxon>
        <taxon>Tylenchoidea</taxon>
        <taxon>Meloidogynidae</taxon>
        <taxon>Meloidogyninae</taxon>
        <taxon>Meloidogyne</taxon>
    </lineage>
</organism>
<name>A0A6V7VGY0_MELEN</name>
<evidence type="ECO:0000313" key="2">
    <source>
        <dbReference type="Proteomes" id="UP000580250"/>
    </source>
</evidence>
<evidence type="ECO:0000313" key="1">
    <source>
        <dbReference type="EMBL" id="CAD2174177.1"/>
    </source>
</evidence>
<dbReference type="EMBL" id="CAJEWN010000230">
    <property type="protein sequence ID" value="CAD2174177.1"/>
    <property type="molecule type" value="Genomic_DNA"/>
</dbReference>
<gene>
    <name evidence="1" type="ORF">MENT_LOCUS25827</name>
</gene>
<dbReference type="AlphaFoldDB" id="A0A6V7VGY0"/>
<sequence length="58" mass="6618">MGQNKFVLKEQDATNTTLARNNVKIHVALDVQLLLQCHQKIQTGLLVVIKKDFLIFVK</sequence>
<protein>
    <submittedName>
        <fullName evidence="1">Uncharacterized protein</fullName>
    </submittedName>
</protein>
<reference evidence="1 2" key="1">
    <citation type="submission" date="2020-08" db="EMBL/GenBank/DDBJ databases">
        <authorList>
            <person name="Koutsovoulos G."/>
            <person name="Danchin GJ E."/>
        </authorList>
    </citation>
    <scope>NUCLEOTIDE SEQUENCE [LARGE SCALE GENOMIC DNA]</scope>
</reference>